<comment type="caution">
    <text evidence="7">The sequence shown here is derived from an EMBL/GenBank/DDBJ whole genome shotgun (WGS) entry which is preliminary data.</text>
</comment>
<evidence type="ECO:0000256" key="1">
    <source>
        <dbReference type="ARBA" id="ARBA00003502"/>
    </source>
</evidence>
<dbReference type="Proteomes" id="UP000017668">
    <property type="component" value="Unassembled WGS sequence"/>
</dbReference>
<evidence type="ECO:0000256" key="4">
    <source>
        <dbReference type="ARBA" id="ARBA00023125"/>
    </source>
</evidence>
<dbReference type="Gene3D" id="3.40.190.290">
    <property type="match status" value="1"/>
</dbReference>
<dbReference type="PANTHER" id="PTHR30537">
    <property type="entry name" value="HTH-TYPE TRANSCRIPTIONAL REGULATOR"/>
    <property type="match status" value="1"/>
</dbReference>
<dbReference type="InterPro" id="IPR036390">
    <property type="entry name" value="WH_DNA-bd_sf"/>
</dbReference>
<dbReference type="Pfam" id="PF03466">
    <property type="entry name" value="LysR_substrate"/>
    <property type="match status" value="1"/>
</dbReference>
<dbReference type="InterPro" id="IPR036388">
    <property type="entry name" value="WH-like_DNA-bd_sf"/>
</dbReference>
<evidence type="ECO:0000256" key="5">
    <source>
        <dbReference type="ARBA" id="ARBA00023163"/>
    </source>
</evidence>
<evidence type="ECO:0000259" key="6">
    <source>
        <dbReference type="PROSITE" id="PS50931"/>
    </source>
</evidence>
<keyword evidence="5" id="KW-0804">Transcription</keyword>
<protein>
    <submittedName>
        <fullName evidence="7">Transcriptional regulator protein</fullName>
    </submittedName>
</protein>
<keyword evidence="4" id="KW-0238">DNA-binding</keyword>
<keyword evidence="3" id="KW-0805">Transcription regulation</keyword>
<feature type="domain" description="HTH lysR-type" evidence="6">
    <location>
        <begin position="4"/>
        <end position="61"/>
    </location>
</feature>
<evidence type="ECO:0000313" key="8">
    <source>
        <dbReference type="Proteomes" id="UP000017668"/>
    </source>
</evidence>
<proteinExistence type="inferred from homology"/>
<evidence type="ECO:0000256" key="2">
    <source>
        <dbReference type="ARBA" id="ARBA00009437"/>
    </source>
</evidence>
<dbReference type="PANTHER" id="PTHR30537:SF5">
    <property type="entry name" value="HTH-TYPE TRANSCRIPTIONAL ACTIVATOR TTDR-RELATED"/>
    <property type="match status" value="1"/>
</dbReference>
<evidence type="ECO:0000313" key="7">
    <source>
        <dbReference type="EMBL" id="EKJ94823.1"/>
    </source>
</evidence>
<dbReference type="CDD" id="cd08422">
    <property type="entry name" value="PBP2_CrgA_like"/>
    <property type="match status" value="1"/>
</dbReference>
<comment type="similarity">
    <text evidence="2">Belongs to the LysR transcriptional regulatory family.</text>
</comment>
<dbReference type="InterPro" id="IPR000847">
    <property type="entry name" value="LysR_HTH_N"/>
</dbReference>
<dbReference type="SUPFAM" id="SSF53850">
    <property type="entry name" value="Periplasmic binding protein-like II"/>
    <property type="match status" value="1"/>
</dbReference>
<dbReference type="Pfam" id="PF00126">
    <property type="entry name" value="HTH_1"/>
    <property type="match status" value="1"/>
</dbReference>
<organism evidence="7 8">
    <name type="scientific">Bradyrhizobium lupini HPC(L)</name>
    <dbReference type="NCBI Taxonomy" id="1229491"/>
    <lineage>
        <taxon>Bacteria</taxon>
        <taxon>Pseudomonadati</taxon>
        <taxon>Pseudomonadota</taxon>
        <taxon>Alphaproteobacteria</taxon>
        <taxon>Hyphomicrobiales</taxon>
        <taxon>Nitrobacteraceae</taxon>
        <taxon>Bradyrhizobium</taxon>
    </lineage>
</organism>
<accession>A0ABN0HJM0</accession>
<reference evidence="7 8" key="1">
    <citation type="journal article" date="2013" name="Genome Announc.">
        <title>Genome Sequence of Rhizobium lupini HPC(L) Isolated from Saline Desert Soil, Kutch (Gujarat).</title>
        <authorList>
            <person name="Agarwal L."/>
            <person name="Purohit H.J."/>
        </authorList>
    </citation>
    <scope>NUCLEOTIDE SEQUENCE [LARGE SCALE GENOMIC DNA]</scope>
    <source>
        <strain evidence="8">HPC(L)</strain>
    </source>
</reference>
<gene>
    <name evidence="7" type="ORF">C241_16088</name>
</gene>
<dbReference type="EMBL" id="AMQQ01000023">
    <property type="protein sequence ID" value="EKJ94823.1"/>
    <property type="molecule type" value="Genomic_DNA"/>
</dbReference>
<dbReference type="InterPro" id="IPR058163">
    <property type="entry name" value="LysR-type_TF_proteobact-type"/>
</dbReference>
<sequence>MLKMELEDLRTFVEVADAGGVSAAAVRLGVSKSIVSRRLIRLESELSVQLVARSTRGASLTEAGIAFRDHAARASAEIQLAEETIFQGNALRGRLKVAVPLSSGAVHFAPVLNRIALHHPHLQIDASYSDRLVDLINEGFDCAIRVGSLKDSSLITRRVGRISSKLVASPSYIQQFGSPQIPHDLSLHRALVGNEAWRFADGENIVTVRPHACFRADNSEALASAAVAGLGIAYLPDCVTHQFIESGALVQVMHNFAVPEADVHVVRPSNPHPSRKVRVLSEYLAESFLKDKRKQY</sequence>
<name>A0ABN0HJM0_RHILU</name>
<dbReference type="Gene3D" id="1.10.10.10">
    <property type="entry name" value="Winged helix-like DNA-binding domain superfamily/Winged helix DNA-binding domain"/>
    <property type="match status" value="1"/>
</dbReference>
<dbReference type="PROSITE" id="PS50931">
    <property type="entry name" value="HTH_LYSR"/>
    <property type="match status" value="1"/>
</dbReference>
<keyword evidence="8" id="KW-1185">Reference proteome</keyword>
<dbReference type="SUPFAM" id="SSF46785">
    <property type="entry name" value="Winged helix' DNA-binding domain"/>
    <property type="match status" value="1"/>
</dbReference>
<evidence type="ECO:0000256" key="3">
    <source>
        <dbReference type="ARBA" id="ARBA00023015"/>
    </source>
</evidence>
<comment type="function">
    <text evidence="1">NodD regulates the expression of the nodABCFE genes which encode other nodulation proteins. NodD is also a negative regulator of its own expression. Binds flavonoids as inducers.</text>
</comment>
<dbReference type="InterPro" id="IPR005119">
    <property type="entry name" value="LysR_subst-bd"/>
</dbReference>